<dbReference type="Proteomes" id="UP000250369">
    <property type="component" value="Unassembled WGS sequence"/>
</dbReference>
<dbReference type="InterPro" id="IPR036188">
    <property type="entry name" value="FAD/NAD-bd_sf"/>
</dbReference>
<organism evidence="2 3">
    <name type="scientific">Paenibacillus contaminans</name>
    <dbReference type="NCBI Taxonomy" id="450362"/>
    <lineage>
        <taxon>Bacteria</taxon>
        <taxon>Bacillati</taxon>
        <taxon>Bacillota</taxon>
        <taxon>Bacilli</taxon>
        <taxon>Bacillales</taxon>
        <taxon>Paenibacillaceae</taxon>
        <taxon>Paenibacillus</taxon>
    </lineage>
</organism>
<name>A0A329MS21_9BACL</name>
<dbReference type="Pfam" id="PF01494">
    <property type="entry name" value="FAD_binding_3"/>
    <property type="match status" value="1"/>
</dbReference>
<accession>A0A329MS21</accession>
<dbReference type="OrthoDB" id="9806565at2"/>
<dbReference type="EMBL" id="QMFB01000002">
    <property type="protein sequence ID" value="RAV22352.1"/>
    <property type="molecule type" value="Genomic_DNA"/>
</dbReference>
<reference evidence="2 3" key="1">
    <citation type="journal article" date="2009" name="Int. J. Syst. Evol. Microbiol.">
        <title>Paenibacillus contaminans sp. nov., isolated from a contaminated laboratory plate.</title>
        <authorList>
            <person name="Chou J.H."/>
            <person name="Lee J.H."/>
            <person name="Lin M.C."/>
            <person name="Chang P.S."/>
            <person name="Arun A.B."/>
            <person name="Young C.C."/>
            <person name="Chen W.M."/>
        </authorList>
    </citation>
    <scope>NUCLEOTIDE SEQUENCE [LARGE SCALE GENOMIC DNA]</scope>
    <source>
        <strain evidence="2 3">CKOBP-6</strain>
    </source>
</reference>
<comment type="caution">
    <text evidence="2">The sequence shown here is derived from an EMBL/GenBank/DDBJ whole genome shotgun (WGS) entry which is preliminary data.</text>
</comment>
<sequence>MNDTYDVIIVGARLAGSTLAYELSKRGFGVLLLDRAEFPSDTLSTHNFFNNSLLMLKDMGVLDKLLETNTPVYRRAKIEFEDAVIDGRFPEVDGETRCLCIRRTHLDGILLEHARSQAGVTVMEGFKVSQLVMEGDTVAGVIGQNRSGNRQEYRAKLVVGADGRLSAVRRLANSERLIGVPTGYASYVCYLSNYKQEGEIGLEFYRKNGNYAIVFPTSDNLYVFGTMFPMDDKRTLERFQTDAEAGIRELIDRDFAGTTLQQGLAHSKVAEHVKGLHGYDNHWYRGMGKGWALVGDAICFKDPTIGQGMHDALFGARLLAEILAGKDDWNGSWDELAVTYQQEMERKLMSRFHLGCQFSVNVPFTEEQMAVYRLVEANPDLIPPFFGIYNYAFELEDFQALAMKKLS</sequence>
<feature type="domain" description="FAD-binding" evidence="1">
    <location>
        <begin position="5"/>
        <end position="325"/>
    </location>
</feature>
<dbReference type="PANTHER" id="PTHR42685">
    <property type="entry name" value="GERANYLGERANYL DIPHOSPHATE REDUCTASE"/>
    <property type="match status" value="1"/>
</dbReference>
<evidence type="ECO:0000313" key="2">
    <source>
        <dbReference type="EMBL" id="RAV22352.1"/>
    </source>
</evidence>
<protein>
    <submittedName>
        <fullName evidence="2">NAD(P)/FAD-dependent oxidoreductase</fullName>
    </submittedName>
</protein>
<dbReference type="RefSeq" id="WP_113029758.1">
    <property type="nucleotide sequence ID" value="NZ_QMFB01000002.1"/>
</dbReference>
<dbReference type="InterPro" id="IPR002938">
    <property type="entry name" value="FAD-bd"/>
</dbReference>
<dbReference type="InterPro" id="IPR050407">
    <property type="entry name" value="Geranylgeranyl_reductase"/>
</dbReference>
<dbReference type="PANTHER" id="PTHR42685:SF22">
    <property type="entry name" value="CONDITIONED MEDIUM FACTOR RECEPTOR 1"/>
    <property type="match status" value="1"/>
</dbReference>
<gene>
    <name evidence="2" type="ORF">DQG23_05245</name>
</gene>
<evidence type="ECO:0000259" key="1">
    <source>
        <dbReference type="Pfam" id="PF01494"/>
    </source>
</evidence>
<dbReference type="GO" id="GO:0071949">
    <property type="term" value="F:FAD binding"/>
    <property type="evidence" value="ECO:0007669"/>
    <property type="project" value="InterPro"/>
</dbReference>
<evidence type="ECO:0000313" key="3">
    <source>
        <dbReference type="Proteomes" id="UP000250369"/>
    </source>
</evidence>
<keyword evidence="3" id="KW-1185">Reference proteome</keyword>
<dbReference type="SUPFAM" id="SSF51905">
    <property type="entry name" value="FAD/NAD(P)-binding domain"/>
    <property type="match status" value="1"/>
</dbReference>
<proteinExistence type="predicted"/>
<dbReference type="AlphaFoldDB" id="A0A329MS21"/>
<dbReference type="Gene3D" id="3.50.50.60">
    <property type="entry name" value="FAD/NAD(P)-binding domain"/>
    <property type="match status" value="1"/>
</dbReference>
<dbReference type="PRINTS" id="PR00420">
    <property type="entry name" value="RNGMNOXGNASE"/>
</dbReference>